<evidence type="ECO:0000259" key="2">
    <source>
        <dbReference type="PROSITE" id="PS50943"/>
    </source>
</evidence>
<dbReference type="CDD" id="cd00093">
    <property type="entry name" value="HTH_XRE"/>
    <property type="match status" value="1"/>
</dbReference>
<accession>A0A091B9R1</accession>
<dbReference type="GO" id="GO:0003677">
    <property type="term" value="F:DNA binding"/>
    <property type="evidence" value="ECO:0007669"/>
    <property type="project" value="InterPro"/>
</dbReference>
<dbReference type="SUPFAM" id="SSF47413">
    <property type="entry name" value="lambda repressor-like DNA-binding domains"/>
    <property type="match status" value="1"/>
</dbReference>
<evidence type="ECO:0000313" key="4">
    <source>
        <dbReference type="Proteomes" id="UP000029391"/>
    </source>
</evidence>
<gene>
    <name evidence="3" type="ORF">P873_01410</name>
</gene>
<feature type="domain" description="HTH cro/C1-type" evidence="2">
    <location>
        <begin position="82"/>
        <end position="128"/>
    </location>
</feature>
<dbReference type="SMART" id="SM00530">
    <property type="entry name" value="HTH_XRE"/>
    <property type="match status" value="1"/>
</dbReference>
<evidence type="ECO:0000313" key="3">
    <source>
        <dbReference type="EMBL" id="KFN48242.1"/>
    </source>
</evidence>
<reference evidence="3 4" key="1">
    <citation type="submission" date="2013-09" db="EMBL/GenBank/DDBJ databases">
        <title>Genome sequencing of Arenimonas composti.</title>
        <authorList>
            <person name="Chen F."/>
            <person name="Wang G."/>
        </authorList>
    </citation>
    <scope>NUCLEOTIDE SEQUENCE [LARGE SCALE GENOMIC DNA]</scope>
    <source>
        <strain evidence="3 4">TR7-09</strain>
    </source>
</reference>
<comment type="caution">
    <text evidence="3">The sequence shown here is derived from an EMBL/GenBank/DDBJ whole genome shotgun (WGS) entry which is preliminary data.</text>
</comment>
<dbReference type="PROSITE" id="PS50943">
    <property type="entry name" value="HTH_CROC1"/>
    <property type="match status" value="1"/>
</dbReference>
<dbReference type="eggNOG" id="COG2944">
    <property type="taxonomic scope" value="Bacteria"/>
</dbReference>
<dbReference type="RefSeq" id="WP_026815969.1">
    <property type="nucleotide sequence ID" value="NZ_AUFF01000001.1"/>
</dbReference>
<dbReference type="AlphaFoldDB" id="A0A091B9R1"/>
<organism evidence="3 4">
    <name type="scientific">Arenimonas composti TR7-09 = DSM 18010</name>
    <dbReference type="NCBI Taxonomy" id="1121013"/>
    <lineage>
        <taxon>Bacteria</taxon>
        <taxon>Pseudomonadati</taxon>
        <taxon>Pseudomonadota</taxon>
        <taxon>Gammaproteobacteria</taxon>
        <taxon>Lysobacterales</taxon>
        <taxon>Lysobacteraceae</taxon>
        <taxon>Arenimonas</taxon>
    </lineage>
</organism>
<name>A0A091B9R1_9GAMM</name>
<proteinExistence type="predicted"/>
<protein>
    <recommendedName>
        <fullName evidence="2">HTH cro/C1-type domain-containing protein</fullName>
    </recommendedName>
</protein>
<dbReference type="OrthoDB" id="5957380at2"/>
<dbReference type="InterPro" id="IPR001387">
    <property type="entry name" value="Cro/C1-type_HTH"/>
</dbReference>
<feature type="region of interest" description="Disordered" evidence="1">
    <location>
        <begin position="55"/>
        <end position="75"/>
    </location>
</feature>
<dbReference type="InterPro" id="IPR010982">
    <property type="entry name" value="Lambda_DNA-bd_dom_sf"/>
</dbReference>
<sequence length="144" mass="15710">MANIAVVLKSEIARLARREIKTAVEPLRKANAQYRREIAALKRDVEALRRELRGVAKASRRAAPPAGDEGEAPRTRFVAKGLRSLRARLGLSAADFGRLAGVSGQSIYQWETGKTVPRAAQQAKLAELRGIGKREAARRLEASA</sequence>
<evidence type="ECO:0000256" key="1">
    <source>
        <dbReference type="SAM" id="MobiDB-lite"/>
    </source>
</evidence>
<keyword evidence="4" id="KW-1185">Reference proteome</keyword>
<dbReference type="EMBL" id="AWXU01000056">
    <property type="protein sequence ID" value="KFN48242.1"/>
    <property type="molecule type" value="Genomic_DNA"/>
</dbReference>
<dbReference type="Gene3D" id="1.10.260.40">
    <property type="entry name" value="lambda repressor-like DNA-binding domains"/>
    <property type="match status" value="1"/>
</dbReference>
<dbReference type="Pfam" id="PF13560">
    <property type="entry name" value="HTH_31"/>
    <property type="match status" value="1"/>
</dbReference>
<dbReference type="Proteomes" id="UP000029391">
    <property type="component" value="Unassembled WGS sequence"/>
</dbReference>